<feature type="compositionally biased region" description="Basic and acidic residues" evidence="6">
    <location>
        <begin position="265"/>
        <end position="275"/>
    </location>
</feature>
<evidence type="ECO:0000313" key="8">
    <source>
        <dbReference type="Proteomes" id="UP000324760"/>
    </source>
</evidence>
<dbReference type="PRINTS" id="PR01840">
    <property type="entry name" value="TATCFAMILY"/>
</dbReference>
<keyword evidence="5" id="KW-0811">Translocation</keyword>
<evidence type="ECO:0000256" key="3">
    <source>
        <dbReference type="ARBA" id="ARBA00022989"/>
    </source>
</evidence>
<dbReference type="OrthoDB" id="9777044at2"/>
<feature type="transmembrane region" description="Helical" evidence="5">
    <location>
        <begin position="224"/>
        <end position="245"/>
    </location>
</feature>
<dbReference type="PROSITE" id="PS01218">
    <property type="entry name" value="TATC"/>
    <property type="match status" value="1"/>
</dbReference>
<dbReference type="PANTHER" id="PTHR30371:SF0">
    <property type="entry name" value="SEC-INDEPENDENT PROTEIN TRANSLOCASE PROTEIN TATC, CHLOROPLASTIC-RELATED"/>
    <property type="match status" value="1"/>
</dbReference>
<organism evidence="7 8">
    <name type="scientific">Neptunomonas concharum</name>
    <dbReference type="NCBI Taxonomy" id="1031538"/>
    <lineage>
        <taxon>Bacteria</taxon>
        <taxon>Pseudomonadati</taxon>
        <taxon>Pseudomonadota</taxon>
        <taxon>Gammaproteobacteria</taxon>
        <taxon>Oceanospirillales</taxon>
        <taxon>Oceanospirillaceae</taxon>
        <taxon>Neptunomonas</taxon>
    </lineage>
</organism>
<dbReference type="PANTHER" id="PTHR30371">
    <property type="entry name" value="SEC-INDEPENDENT PROTEIN TRANSLOCASE PROTEIN TATC"/>
    <property type="match status" value="1"/>
</dbReference>
<dbReference type="NCBIfam" id="TIGR00945">
    <property type="entry name" value="tatC"/>
    <property type="match status" value="1"/>
</dbReference>
<name>A0A5P1REY4_9GAMM</name>
<protein>
    <recommendedName>
        <fullName evidence="5">Sec-independent protein translocase protein TatC</fullName>
    </recommendedName>
</protein>
<sequence length="275" mass="30761">MSMQENSLPDQDQEQTLVSHLVELRQRMMRIVLIVLAVFLGLFYFANDLYEYLSAPLTALLPPGTSMIATDVTSPFFAPFKLTLVTAIFAAIPFILHQVWGFIAPGLYNHEKKVAVPLLVSSIFLFYAGIAFAYFVVFPLIFGFFTSVGPENVAVMTDISSYLNFVLKLFFAFGIVFEIPIATLLLIWSGATTAQSLTSKRAYVIVCCFVVGMLLTPPDVISQSLLAIPMWLLFELGILLSKVFVRKSEDDEMDEELEAAIQEENEQHDSQSKND</sequence>
<comment type="function">
    <text evidence="5">Part of the twin-arginine translocation (Tat) system that transports large folded proteins containing a characteristic twin-arginine motif in their signal peptide across membranes. Together with TatB, TatC is part of a receptor directly interacting with Tat signal peptides.</text>
</comment>
<keyword evidence="5" id="KW-0813">Transport</keyword>
<dbReference type="GO" id="GO:0009977">
    <property type="term" value="F:proton motive force dependent protein transmembrane transporter activity"/>
    <property type="evidence" value="ECO:0007669"/>
    <property type="project" value="TreeGrafter"/>
</dbReference>
<dbReference type="GO" id="GO:0065002">
    <property type="term" value="P:intracellular protein transmembrane transport"/>
    <property type="evidence" value="ECO:0007669"/>
    <property type="project" value="TreeGrafter"/>
</dbReference>
<keyword evidence="2 5" id="KW-0812">Transmembrane</keyword>
<keyword evidence="5" id="KW-1003">Cell membrane</keyword>
<keyword evidence="3 5" id="KW-1133">Transmembrane helix</keyword>
<dbReference type="RefSeq" id="WP_138985840.1">
    <property type="nucleotide sequence ID" value="NZ_CP043869.1"/>
</dbReference>
<dbReference type="Proteomes" id="UP000324760">
    <property type="component" value="Chromosome"/>
</dbReference>
<dbReference type="HAMAP" id="MF_00902">
    <property type="entry name" value="TatC"/>
    <property type="match status" value="1"/>
</dbReference>
<gene>
    <name evidence="5 7" type="primary">tatC</name>
    <name evidence="7" type="ORF">F0U83_16510</name>
</gene>
<dbReference type="AlphaFoldDB" id="A0A5P1REY4"/>
<dbReference type="GO" id="GO:0043953">
    <property type="term" value="P:protein transport by the Tat complex"/>
    <property type="evidence" value="ECO:0007669"/>
    <property type="project" value="UniProtKB-UniRule"/>
</dbReference>
<feature type="compositionally biased region" description="Acidic residues" evidence="6">
    <location>
        <begin position="255"/>
        <end position="264"/>
    </location>
</feature>
<dbReference type="GO" id="GO:0033281">
    <property type="term" value="C:TAT protein transport complex"/>
    <property type="evidence" value="ECO:0007669"/>
    <property type="project" value="UniProtKB-UniRule"/>
</dbReference>
<dbReference type="InterPro" id="IPR002033">
    <property type="entry name" value="TatC"/>
</dbReference>
<evidence type="ECO:0000256" key="5">
    <source>
        <dbReference type="HAMAP-Rule" id="MF_00902"/>
    </source>
</evidence>
<feature type="region of interest" description="Disordered" evidence="6">
    <location>
        <begin position="255"/>
        <end position="275"/>
    </location>
</feature>
<evidence type="ECO:0000256" key="1">
    <source>
        <dbReference type="ARBA" id="ARBA00004141"/>
    </source>
</evidence>
<dbReference type="Pfam" id="PF00902">
    <property type="entry name" value="TatC"/>
    <property type="match status" value="1"/>
</dbReference>
<keyword evidence="4 5" id="KW-0472">Membrane</keyword>
<comment type="subcellular location">
    <subcellularLocation>
        <location evidence="5">Cell membrane</location>
        <topology evidence="5">Multi-pass membrane protein</topology>
    </subcellularLocation>
    <subcellularLocation>
        <location evidence="1">Membrane</location>
        <topology evidence="1">Multi-pass membrane protein</topology>
    </subcellularLocation>
</comment>
<comment type="similarity">
    <text evidence="5">Belongs to the TatC family.</text>
</comment>
<evidence type="ECO:0000256" key="6">
    <source>
        <dbReference type="SAM" id="MobiDB-lite"/>
    </source>
</evidence>
<feature type="transmembrane region" description="Helical" evidence="5">
    <location>
        <begin position="165"/>
        <end position="189"/>
    </location>
</feature>
<evidence type="ECO:0000256" key="4">
    <source>
        <dbReference type="ARBA" id="ARBA00023136"/>
    </source>
</evidence>
<dbReference type="KEGG" id="ncu:F0U83_16510"/>
<proteinExistence type="inferred from homology"/>
<dbReference type="EMBL" id="CP043869">
    <property type="protein sequence ID" value="QEQ98183.1"/>
    <property type="molecule type" value="Genomic_DNA"/>
</dbReference>
<accession>A0A5P1REY4</accession>
<keyword evidence="8" id="KW-1185">Reference proteome</keyword>
<feature type="transmembrane region" description="Helical" evidence="5">
    <location>
        <begin position="201"/>
        <end position="218"/>
    </location>
</feature>
<dbReference type="InterPro" id="IPR019820">
    <property type="entry name" value="Sec-indep_translocase_CS"/>
</dbReference>
<evidence type="ECO:0000313" key="7">
    <source>
        <dbReference type="EMBL" id="QEQ98183.1"/>
    </source>
</evidence>
<comment type="subunit">
    <text evidence="5">The Tat system comprises two distinct complexes: a TatABC complex, containing multiple copies of TatA, TatB and TatC subunits, and a separate TatA complex, containing only TatA subunits. Substrates initially bind to the TatABC complex, which probably triggers association of the separate TatA complex to form the active translocon.</text>
</comment>
<feature type="transmembrane region" description="Helical" evidence="5">
    <location>
        <begin position="28"/>
        <end position="46"/>
    </location>
</feature>
<evidence type="ECO:0000256" key="2">
    <source>
        <dbReference type="ARBA" id="ARBA00022692"/>
    </source>
</evidence>
<feature type="transmembrane region" description="Helical" evidence="5">
    <location>
        <begin position="115"/>
        <end position="145"/>
    </location>
</feature>
<feature type="transmembrane region" description="Helical" evidence="5">
    <location>
        <begin position="82"/>
        <end position="103"/>
    </location>
</feature>
<keyword evidence="5" id="KW-0653">Protein transport</keyword>
<reference evidence="7 8" key="1">
    <citation type="journal article" date="2019" name="Biochem. Eng. J.">
        <title>Metabolic engineering of the marine bacteria Neptunomonas concharum for the production of acetoin and meso-2,3-butanediol from acetate.</title>
        <authorList>
            <person name="Li W."/>
            <person name="Pu N."/>
            <person name="Liu C.-X."/>
            <person name="Yuan Q.-P."/>
            <person name="Li Z.-J."/>
        </authorList>
    </citation>
    <scope>NUCLEOTIDE SEQUENCE [LARGE SCALE GENOMIC DNA]</scope>
    <source>
        <strain evidence="7 8">JCM17730</strain>
    </source>
</reference>